<keyword evidence="2 6" id="KW-0698">rRNA processing</keyword>
<name>A0A0A7FUU8_9CLOT</name>
<dbReference type="HOGENOM" id="CLU_065341_0_0_9"/>
<evidence type="ECO:0000256" key="5">
    <source>
        <dbReference type="ARBA" id="ARBA00022691"/>
    </source>
</evidence>
<evidence type="ECO:0000256" key="2">
    <source>
        <dbReference type="ARBA" id="ARBA00022552"/>
    </source>
</evidence>
<evidence type="ECO:0000256" key="4">
    <source>
        <dbReference type="ARBA" id="ARBA00022679"/>
    </source>
</evidence>
<dbReference type="EMBL" id="CP006905">
    <property type="protein sequence ID" value="AIY83409.1"/>
    <property type="molecule type" value="Genomic_DNA"/>
</dbReference>
<comment type="function">
    <text evidence="6">Specifically methylates the N7 position of a guanine in 16S rRNA.</text>
</comment>
<dbReference type="STRING" id="1561.NPD11_1916"/>
<dbReference type="SUPFAM" id="SSF53335">
    <property type="entry name" value="S-adenosyl-L-methionine-dependent methyltransferases"/>
    <property type="match status" value="1"/>
</dbReference>
<keyword evidence="4 6" id="KW-0808">Transferase</keyword>
<dbReference type="Gene3D" id="3.40.50.150">
    <property type="entry name" value="Vaccinia Virus protein VP39"/>
    <property type="match status" value="1"/>
</dbReference>
<dbReference type="OrthoDB" id="9808773at2"/>
<sequence length="239" mass="27072">MDFYNIMKTAADEVNIEFNEEMYNKFIKYMRLVQEWNQKINLTAITEDEDFIKKHFIDCIKAFKSPELKNAKTVIDVGTGAGFPGMPIAILREDIEVTLLDSLNKRINFLDLVVRELGLKNVTTIHSRAEDGARNKNLRESFDIATSRAVANMAVLSEFCLPYVKISGYFVALKGPAIEEELENSKKALSVLGGKLLRVDETIIEDTDLNHNIVVVEKIKECPKTYPRKAGTVTKKPIK</sequence>
<dbReference type="InterPro" id="IPR029063">
    <property type="entry name" value="SAM-dependent_MTases_sf"/>
</dbReference>
<dbReference type="CDD" id="cd02440">
    <property type="entry name" value="AdoMet_MTases"/>
    <property type="match status" value="1"/>
</dbReference>
<dbReference type="Proteomes" id="UP000030635">
    <property type="component" value="Chromosome"/>
</dbReference>
<dbReference type="NCBIfam" id="TIGR00138">
    <property type="entry name" value="rsmG_gidB"/>
    <property type="match status" value="1"/>
</dbReference>
<dbReference type="FunFam" id="3.40.50.150:FF:000041">
    <property type="entry name" value="Ribosomal RNA small subunit methyltransferase G"/>
    <property type="match status" value="1"/>
</dbReference>
<dbReference type="eggNOG" id="COG0357">
    <property type="taxonomic scope" value="Bacteria"/>
</dbReference>
<reference evidence="7 8" key="1">
    <citation type="journal article" date="2015" name="Infect. Genet. Evol.">
        <title>Genomic sequences of six botulinum neurotoxin-producing strains representing three clostridial species illustrate the mobility and diversity of botulinum neurotoxin genes.</title>
        <authorList>
            <person name="Smith T.J."/>
            <person name="Hill K.K."/>
            <person name="Xie G."/>
            <person name="Foley B.T."/>
            <person name="Williamson C.H."/>
            <person name="Foster J.T."/>
            <person name="Johnson S.L."/>
            <person name="Chertkov O."/>
            <person name="Teshima H."/>
            <person name="Gibbons H.S."/>
            <person name="Johnsky L.A."/>
            <person name="Karavis M.A."/>
            <person name="Smith L.A."/>
        </authorList>
    </citation>
    <scope>NUCLEOTIDE SEQUENCE [LARGE SCALE GENOMIC DNA]</scope>
    <source>
        <strain evidence="7">Sullivan</strain>
    </source>
</reference>
<dbReference type="PANTHER" id="PTHR31760">
    <property type="entry name" value="S-ADENOSYL-L-METHIONINE-DEPENDENT METHYLTRANSFERASES SUPERFAMILY PROTEIN"/>
    <property type="match status" value="1"/>
</dbReference>
<dbReference type="InterPro" id="IPR003682">
    <property type="entry name" value="rRNA_ssu_MeTfrase_G"/>
</dbReference>
<dbReference type="AlphaFoldDB" id="A0A0A7FUU8"/>
<proteinExistence type="inferred from homology"/>
<feature type="binding site" evidence="6">
    <location>
        <begin position="129"/>
        <end position="130"/>
    </location>
    <ligand>
        <name>S-adenosyl-L-methionine</name>
        <dbReference type="ChEBI" id="CHEBI:59789"/>
    </ligand>
</feature>
<comment type="caution">
    <text evidence="6">Lacks conserved residue(s) required for the propagation of feature annotation.</text>
</comment>
<keyword evidence="3 6" id="KW-0489">Methyltransferase</keyword>
<evidence type="ECO:0000256" key="1">
    <source>
        <dbReference type="ARBA" id="ARBA00022490"/>
    </source>
</evidence>
<dbReference type="GO" id="GO:0070043">
    <property type="term" value="F:rRNA (guanine-N7-)-methyltransferase activity"/>
    <property type="evidence" value="ECO:0007669"/>
    <property type="project" value="UniProtKB-UniRule"/>
</dbReference>
<protein>
    <recommendedName>
        <fullName evidence="6">Ribosomal RNA small subunit methyltransferase G</fullName>
        <ecNumber evidence="6">2.1.1.-</ecNumber>
    </recommendedName>
    <alternativeName>
        <fullName evidence="6">16S rRNA 7-methylguanosine methyltransferase</fullName>
        <shortName evidence="6">16S rRNA m7G methyltransferase</shortName>
    </alternativeName>
</protein>
<dbReference type="RefSeq" id="WP_039312312.1">
    <property type="nucleotide sequence ID" value="NZ_CP006905.1"/>
</dbReference>
<comment type="similarity">
    <text evidence="6">Belongs to the methyltransferase superfamily. RNA methyltransferase RsmG family.</text>
</comment>
<dbReference type="HAMAP" id="MF_00074">
    <property type="entry name" value="16SrRNA_methyltr_G"/>
    <property type="match status" value="1"/>
</dbReference>
<dbReference type="Pfam" id="PF02527">
    <property type="entry name" value="GidB"/>
    <property type="match status" value="1"/>
</dbReference>
<dbReference type="PIRSF" id="PIRSF003078">
    <property type="entry name" value="GidB"/>
    <property type="match status" value="1"/>
</dbReference>
<evidence type="ECO:0000313" key="7">
    <source>
        <dbReference type="EMBL" id="AIY83409.1"/>
    </source>
</evidence>
<keyword evidence="8" id="KW-1185">Reference proteome</keyword>
<evidence type="ECO:0000313" key="8">
    <source>
        <dbReference type="Proteomes" id="UP000030635"/>
    </source>
</evidence>
<feature type="binding site" evidence="6">
    <location>
        <position position="83"/>
    </location>
    <ligand>
        <name>S-adenosyl-L-methionine</name>
        <dbReference type="ChEBI" id="CHEBI:59789"/>
    </ligand>
</feature>
<feature type="binding site" evidence="6">
    <location>
        <position position="78"/>
    </location>
    <ligand>
        <name>S-adenosyl-L-methionine</name>
        <dbReference type="ChEBI" id="CHEBI:59789"/>
    </ligand>
</feature>
<dbReference type="EC" id="2.1.1.-" evidence="6"/>
<keyword evidence="1 6" id="KW-0963">Cytoplasm</keyword>
<accession>A0A0A7FUU8</accession>
<dbReference type="GO" id="GO:0005829">
    <property type="term" value="C:cytosol"/>
    <property type="evidence" value="ECO:0007669"/>
    <property type="project" value="TreeGrafter"/>
</dbReference>
<keyword evidence="5 6" id="KW-0949">S-adenosyl-L-methionine</keyword>
<evidence type="ECO:0000256" key="3">
    <source>
        <dbReference type="ARBA" id="ARBA00022603"/>
    </source>
</evidence>
<dbReference type="KEGG" id="cbv:U729_1085"/>
<organism evidence="7 8">
    <name type="scientific">Clostridium baratii str. Sullivan</name>
    <dbReference type="NCBI Taxonomy" id="1415775"/>
    <lineage>
        <taxon>Bacteria</taxon>
        <taxon>Bacillati</taxon>
        <taxon>Bacillota</taxon>
        <taxon>Clostridia</taxon>
        <taxon>Eubacteriales</taxon>
        <taxon>Clostridiaceae</taxon>
        <taxon>Clostridium</taxon>
    </lineage>
</organism>
<gene>
    <name evidence="7" type="primary">gidB</name>
    <name evidence="6" type="synonym">rsmG</name>
    <name evidence="7" type="ORF">U729_1085</name>
</gene>
<evidence type="ECO:0000256" key="6">
    <source>
        <dbReference type="HAMAP-Rule" id="MF_00074"/>
    </source>
</evidence>
<dbReference type="PANTHER" id="PTHR31760:SF0">
    <property type="entry name" value="S-ADENOSYL-L-METHIONINE-DEPENDENT METHYLTRANSFERASES SUPERFAMILY PROTEIN"/>
    <property type="match status" value="1"/>
</dbReference>
<feature type="binding site" evidence="6">
    <location>
        <position position="148"/>
    </location>
    <ligand>
        <name>S-adenosyl-L-methionine</name>
        <dbReference type="ChEBI" id="CHEBI:59789"/>
    </ligand>
</feature>
<comment type="subcellular location">
    <subcellularLocation>
        <location evidence="6">Cytoplasm</location>
    </subcellularLocation>
</comment>